<dbReference type="RefSeq" id="XP_013753903.1">
    <property type="nucleotide sequence ID" value="XM_013898449.1"/>
</dbReference>
<dbReference type="Proteomes" id="UP000054408">
    <property type="component" value="Unassembled WGS sequence"/>
</dbReference>
<feature type="transmembrane region" description="Helical" evidence="1">
    <location>
        <begin position="3648"/>
        <end position="3672"/>
    </location>
</feature>
<protein>
    <submittedName>
        <fullName evidence="2">Uncharacterized protein</fullName>
    </submittedName>
</protein>
<keyword evidence="1" id="KW-1133">Transmembrane helix</keyword>
<feature type="transmembrane region" description="Helical" evidence="1">
    <location>
        <begin position="3749"/>
        <end position="3769"/>
    </location>
</feature>
<feature type="transmembrane region" description="Helical" evidence="1">
    <location>
        <begin position="3781"/>
        <end position="3802"/>
    </location>
</feature>
<dbReference type="OMA" id="EVYLTIT"/>
<evidence type="ECO:0000313" key="3">
    <source>
        <dbReference type="Proteomes" id="UP000054408"/>
    </source>
</evidence>
<name>A0A0L0DQG8_THETB</name>
<feature type="transmembrane region" description="Helical" evidence="1">
    <location>
        <begin position="3723"/>
        <end position="3743"/>
    </location>
</feature>
<feature type="transmembrane region" description="Helical" evidence="1">
    <location>
        <begin position="3678"/>
        <end position="3696"/>
    </location>
</feature>
<feature type="transmembrane region" description="Helical" evidence="1">
    <location>
        <begin position="3619"/>
        <end position="3641"/>
    </location>
</feature>
<feature type="transmembrane region" description="Helical" evidence="1">
    <location>
        <begin position="3808"/>
        <end position="3830"/>
    </location>
</feature>
<keyword evidence="1" id="KW-0812">Transmembrane</keyword>
<proteinExistence type="predicted"/>
<evidence type="ECO:0000313" key="2">
    <source>
        <dbReference type="EMBL" id="KNC54271.1"/>
    </source>
</evidence>
<keyword evidence="3" id="KW-1185">Reference proteome</keyword>
<accession>A0A0L0DQG8</accession>
<dbReference type="OrthoDB" id="10257571at2759"/>
<evidence type="ECO:0000256" key="1">
    <source>
        <dbReference type="SAM" id="Phobius"/>
    </source>
</evidence>
<keyword evidence="1" id="KW-0472">Membrane</keyword>
<organism evidence="2 3">
    <name type="scientific">Thecamonas trahens ATCC 50062</name>
    <dbReference type="NCBI Taxonomy" id="461836"/>
    <lineage>
        <taxon>Eukaryota</taxon>
        <taxon>Apusozoa</taxon>
        <taxon>Apusomonadida</taxon>
        <taxon>Apusomonadidae</taxon>
        <taxon>Thecamonas</taxon>
    </lineage>
</organism>
<dbReference type="GeneID" id="25568389"/>
<feature type="transmembrane region" description="Helical" evidence="1">
    <location>
        <begin position="3557"/>
        <end position="3573"/>
    </location>
</feature>
<reference evidence="2 3" key="1">
    <citation type="submission" date="2010-05" db="EMBL/GenBank/DDBJ databases">
        <title>The Genome Sequence of Thecamonas trahens ATCC 50062.</title>
        <authorList>
            <consortium name="The Broad Institute Genome Sequencing Platform"/>
            <person name="Russ C."/>
            <person name="Cuomo C."/>
            <person name="Shea T."/>
            <person name="Young S.K."/>
            <person name="Zeng Q."/>
            <person name="Koehrsen M."/>
            <person name="Haas B."/>
            <person name="Borodovsky M."/>
            <person name="Guigo R."/>
            <person name="Alvarado L."/>
            <person name="Berlin A."/>
            <person name="Bochicchio J."/>
            <person name="Borenstein D."/>
            <person name="Chapman S."/>
            <person name="Chen Z."/>
            <person name="Freedman E."/>
            <person name="Gellesch M."/>
            <person name="Goldberg J."/>
            <person name="Griggs A."/>
            <person name="Gujja S."/>
            <person name="Heilman E."/>
            <person name="Heiman D."/>
            <person name="Hepburn T."/>
            <person name="Howarth C."/>
            <person name="Jen D."/>
            <person name="Larson L."/>
            <person name="Mehta T."/>
            <person name="Park D."/>
            <person name="Pearson M."/>
            <person name="Roberts A."/>
            <person name="Saif S."/>
            <person name="Shenoy N."/>
            <person name="Sisk P."/>
            <person name="Stolte C."/>
            <person name="Sykes S."/>
            <person name="Thomson T."/>
            <person name="Walk T."/>
            <person name="White J."/>
            <person name="Yandava C."/>
            <person name="Burger G."/>
            <person name="Gray M.W."/>
            <person name="Holland P.W.H."/>
            <person name="King N."/>
            <person name="Lang F.B.F."/>
            <person name="Roger A.J."/>
            <person name="Ruiz-Trillo I."/>
            <person name="Lander E."/>
            <person name="Nusbaum C."/>
        </authorList>
    </citation>
    <scope>NUCLEOTIDE SEQUENCE [LARGE SCALE GENOMIC DNA]</scope>
    <source>
        <strain evidence="2 3">ATCC 50062</strain>
    </source>
</reference>
<dbReference type="EMBL" id="GL349487">
    <property type="protein sequence ID" value="KNC54271.1"/>
    <property type="molecule type" value="Genomic_DNA"/>
</dbReference>
<gene>
    <name evidence="2" type="ORF">AMSG_10070</name>
</gene>
<sequence length="3879" mass="396521">MHGRDMPLHSGIHPRCRFRKDRACSHRPAPPRLAPAARLCALACRCRPGLGLCHHTGCRRLGRSGPRRRRRARPRFVVLATARHRRSARHPSGSRPRSRPHFLGLRLVDPLCHSDPHRSAHAALFRRRHRWRRHPGRALPSSPALALTLARLAAAVDAPPALALFVNSSLIPVDNIPALIDNYLGSTLVPSRNGFWAWFAATHGPATCLAHGIELCNLEFRPPYTTDDAPALALAFGAPALAVPLTPTCAAAIDDALTAAATSLKSAFPALADYDPPVFDPHTSSVDAPAAAAYLAGTLDLDTLAWLAPPAHSSLVRAALSNLSAPPSGSALYTSANITCSPAGAVAVRTLELTSEAEASAGFSWASLAKPAAPVTDKLVVDQAGAAQLATALAAATATLTTSDAYAWASGRLGPTPTVLGLPIVDLLGDLHDTLTSSALPSISARSLDALLDAAIANSPVALHANIALGLTGSPAAPVLSLDLVQTSVFVTVVETPDAPWASVLDLSRIPVHLLATHTLAFSSAAPTAVKLTVAGSGSAHSFAAPASWHMSAAAVTSGSLTLDLDLPAASSLVVTADAVTDGLAGSMLSMRVSIVDSDLTAMDNAALVNGSVPLSSDAAVDVVGYPHYPPTAAGAASPLHASGPVASLLPTLSATPPKDVLAALANTISSVATFASGSAAFPLPILGKGINAIDAVAAALEPIFAKLTWAGELEPQLMYATLCLDAPLASHTESYSMSVNGLAPASCSFKLTQLTPANLPTAVEAAVAAGLAGCALPGHDGLSMGSFVAASTSPAFSQDSATCTVLSLKPAVPGIVRAFTMTASSDAHFLTPYATTWSESSVPVFARWDDLVVRLAQTGINALVHLPLPLSVEATSLPSLSAGPISLDLPASTAAARVAAWIDTDVAIVHGCAPLRSSANITIETAFVNGSATDDYPTARVPLSGGGFQLSAKFVVRSAEPGVPPKSVEVAQYLAFRPGALVADQLLSSLLPQITDVELAGVLAVRLIAPDPILNPGSPQVEIAINAAINPETQHLVIPYSLSISNITLPGLEYAAPVMSQSRAVVRDLEVGLATAASFHAGKLDGAIGPLGVEIGSVAAKASASLILHAASPWLTTATALKAGSQPTSLFSAFTLDAAVAASAVVGGMAVDAFAAPIPGLPHLTVDLSVADAADLASPAALQQFKDNLQAQATATWSGDDALIRMLKGLASKDASMCELLKAGVDFLADVKADPSVQTPLAPMKHSPFGRVLAKLLPMYDDTVAAVCDRGEPMSLALFCSFMADAFHYQVGPVCSNVSLAHETFKLPLTFTPYTTSYTDASVMDTQLFHGGGSLSAGVSASNNLAVSAQVDVALVLDVTFPASGPVQVALDKDATYLRASAGAHDDGQLKLQFGPYTAEVAKSRAWLAASADVGDTAPATLTASPGTGVTLAGSAGFDAAITFPFVDSAQCEVSVVVPSLAHPSDATASDAKCADFVANLDAVLSKSWMAEFFSHPGTFFSSFSTDLAKLRAQMFGPDSILGSKAIAFIDKKLATLFDGELSAITGPAVASQIIHQISVDLVDKLAGIPVSTTVDEIVVEIVTGALNAHLPHLAQPVTVAHDAQARSYTWSIEFGNSALRPLFSVNSDWGAHGLLDLDIQCNAQLEADWTFSIALVYSAVHGVSVTLPVEPAFSSTVDLDMPSGCQLVGGLGPLGFELITTPADTYLKGTLALTLLPKADIDIDISAQLGGKGLMGAGPLIADLAHTTPQEALTAFIHYEASFKAGYEFDIKAGQTSTTPTKLALNDVEMCLGTMLVKYIDAMMGHVTKILDPLNKVFGPNGVLLKPIPGMSKIFGSNFNALRVARFFCELTSDCNIDQLVTAIRVYGRIMNVVAVADELSSLGVEGCGVSKLLGSFELALHKPVLVPDGYLPPKTQQILYNSAVAQAHEKEIASFVSGVTTSGSFGIEYNILHNPVEKLLDMMMGTNFAIVGVTIPDATLALGMHFPIPIWPFPHVVLSLDFKAALTVSVGEVSLTYDAVYESIHYKNPSYLFRGLGVTYTNPDGSPHYPLIFTASMTGEVSVGVFIFKGYGYAGLQIDVSIRLNNPNGGEVITFDQIARLVKHGNLMHSLDGGIVLTFKYGLGIKACVHLVFVHKCWTVVHWDGSHVVFTDKFNPQSVPAVSSGAGAINLGLVDPSMMLLSSSAMPTYTIDDAGNGMLWFAFVVPGQPVGEALPTRGVTAATAKVVTFAGSASGAFRVVPRSATPVALPSVAAAHVELPMAYHAPASGTPTYVASALKVSAAGGAGASLGKTCGSVSLTEPVDRAVIAVQGAVCPVSVSVASATNVTVSGALVAYGGHGVSLSGSGGDTLTIDVVTDAIRIEAATVMLGASSELAVALAADGLFSRLQLKGSPSLATTFTVAAAPVGTATSAAGGDGDDIFEVADLAALGSLVTVNGAGGDANSLSVTLAKDATFADVMADFVLGGFDSAPSRGVGFGNIQTLNVNVHASANKKTVGLYVAAPVSGTTVNLHGISSGAPDATLTYDLRGCTRESALNVFPQGGGKHTVILGNGALTLTDYECEIKIVSADADNVVELHMMASHDTRELQYAVTDSGVVVTNGKTAGLRVTFVGDVNRARILLGVGGSRVSHKLVSAVTEVLYASVGPANLAMAATSAAVIANGTIDIAFGEPGSGKHPLAAIHAPVFVGTAEASLLTLATATGPDAIPQWFDFAAHRVCRAAPQSGVPQRPQIAATPWATALATVLGVPAGSDGKPACQLAYAASPARYVMNVTTGGGRDGLLGAGVSNVVLHAATGGGIDLLTWLKSGDAAQLDVDLGEGVDFANFEGPLNSDARIAVGGDAAADVVVFWAPEEMAPLAPSLLKGDSVVPSGFGMPAPRLVVSHLTTKDSMSLLRGTPDMSAYPWLAGYFGGSPAVVNVTTPVGGHLDFDLVDGETMEVVQLPLSSQSTFAAASASQPGKVARNWVLDLALSSVAEPTVVAVNGEAGSNGTVVVTLPLLPAGASYMVAVHDLGYGGYGRVVVGGLRLTVQHVDVVVIDTQAAAGTVVDVANAPLSTGLDSAIVVVGAGNVVLPAQFAFPVLISGGAVDATSGALVTAAAPIWLVGQTTTAQFVGSDAVDLDGPCLSAHGAVSKSSMPAAVIRIAGLAPVPVAQASGCGAGLFGVESVAMAAANLTATRMAAGANVALLNATHPAAQVVLADTQLWSAVATEVGGAEAVTLVTRDDGTTFAIATRASAALRVHTGVVADDGTLELACFGVGTRFGLEFMGASAEETSVSVSGAGCRVTLGSTTAGVRNVPATIVSSAAASDVVVDVAATVWVAGAETSAVDGRVVVVRGSGARAVDVQVARPGSAMFGAVQLRVVGSGTRTTATSEDRFLGKFARSLPSVVFEPRGSGAELQLVNARHGAATGVVVEAGLVKNNGAGVLSIDYCGESGCGWSCYSSSQCTARQLRADAVFGGPCRSRQELSECADAAQWRVVGGVSAEKRRDGLLCKPFGDLTFGVDAESGSAKYDRALMGFVVASAVACVILTLGALVYAERGLDYGLGQVFGDRFGWARFVVFALVSRSKLPSWAPATVDVVAAGYQAVANLGGVQCTAVEPSPDTDALWRKMSAGLVGAAAAGTVAIAIAHVMARQRRYSAWIVASIGRVFLGLAAFALAVPALAHGLESAGDGLLVGCGVCVLGLGVLGDAGRTRLRVVMAGAHVALDDVHPPQLAAAVLTYGLSLGAAFSAAALDSSASARVSLVLWSVALAGELVAPAWNMLQGGQRLRHGAVAAVGSLISGILGGVALHLLDAGGSVAVVALWAIAFWGQWLVSGIVLVRGRTLDGSVVRERGKGVRRPWLGGHDEHVGLLDGGGLLSEVSESEPALN</sequence>
<feature type="transmembrane region" description="Helical" evidence="1">
    <location>
        <begin position="3523"/>
        <end position="3545"/>
    </location>
</feature>
<dbReference type="eggNOG" id="ENOG502QTH3">
    <property type="taxonomic scope" value="Eukaryota"/>
</dbReference>